<name>A0A084Y365_9PROT</name>
<dbReference type="Gene3D" id="1.10.10.60">
    <property type="entry name" value="Homeodomain-like"/>
    <property type="match status" value="1"/>
</dbReference>
<proteinExistence type="predicted"/>
<dbReference type="PROSITE" id="PS01124">
    <property type="entry name" value="HTH_ARAC_FAMILY_2"/>
    <property type="match status" value="1"/>
</dbReference>
<dbReference type="STRING" id="1457154.CAPSK01_001350"/>
<evidence type="ECO:0000256" key="3">
    <source>
        <dbReference type="ARBA" id="ARBA00023163"/>
    </source>
</evidence>
<accession>A0A084Y365</accession>
<sequence>MTMNSPPISVHIGFVRETLGGLKLRQQDPLPFLERANIPRELIELPLARISGTQYQTLVLSLMDDLDDEMMGHLAKPLRRGSFVFLARASLFGALSLYVVLARWVKAHRLLTDEIHLSFRKEGDVAWITLTGPSSRSQQHPTFLPVVYFKSLHILASWLIGERIKLTAVRFTGPCPIHGDEYAHLFPGEIAFSAPVSAMGIPVPYLDRAVSQDVDSLHQFLRAAPGNLLWQYRATDLLSEKIRAILKDALPAHVDIAEAAQAVGFSQRTLHRRLIGEGTNFQEIKDGLRRDVAIDCLDHSRLSIEEIAEHIGFSDAAAFYRAFKTWTGVAPGVYRQRTLKT</sequence>
<protein>
    <submittedName>
        <fullName evidence="5">Transcriptional activator NphR</fullName>
    </submittedName>
</protein>
<dbReference type="PRINTS" id="PR00032">
    <property type="entry name" value="HTHARAC"/>
</dbReference>
<gene>
    <name evidence="5" type="primary">nphR</name>
    <name evidence="5" type="ORF">CAPSK01_001350</name>
</gene>
<dbReference type="EMBL" id="JDSS02000018">
    <property type="protein sequence ID" value="KFB69159.1"/>
    <property type="molecule type" value="Genomic_DNA"/>
</dbReference>
<dbReference type="SMART" id="SM00342">
    <property type="entry name" value="HTH_ARAC"/>
    <property type="match status" value="1"/>
</dbReference>
<evidence type="ECO:0000256" key="2">
    <source>
        <dbReference type="ARBA" id="ARBA00023125"/>
    </source>
</evidence>
<evidence type="ECO:0000259" key="4">
    <source>
        <dbReference type="PROSITE" id="PS01124"/>
    </source>
</evidence>
<dbReference type="Pfam" id="PF12625">
    <property type="entry name" value="Arabinose_bd"/>
    <property type="match status" value="1"/>
</dbReference>
<keyword evidence="3" id="KW-0804">Transcription</keyword>
<dbReference type="InterPro" id="IPR032687">
    <property type="entry name" value="AraC-type_N"/>
</dbReference>
<evidence type="ECO:0000313" key="6">
    <source>
        <dbReference type="Proteomes" id="UP000019812"/>
    </source>
</evidence>
<dbReference type="Proteomes" id="UP000019812">
    <property type="component" value="Unassembled WGS sequence"/>
</dbReference>
<dbReference type="Pfam" id="PF12833">
    <property type="entry name" value="HTH_18"/>
    <property type="match status" value="1"/>
</dbReference>
<dbReference type="GO" id="GO:0005829">
    <property type="term" value="C:cytosol"/>
    <property type="evidence" value="ECO:0007669"/>
    <property type="project" value="TreeGrafter"/>
</dbReference>
<evidence type="ECO:0000313" key="5">
    <source>
        <dbReference type="EMBL" id="KFB69159.1"/>
    </source>
</evidence>
<keyword evidence="1" id="KW-0805">Transcription regulation</keyword>
<dbReference type="InterPro" id="IPR009057">
    <property type="entry name" value="Homeodomain-like_sf"/>
</dbReference>
<dbReference type="PANTHER" id="PTHR47894:SF1">
    <property type="entry name" value="HTH-TYPE TRANSCRIPTIONAL REGULATOR VQSM"/>
    <property type="match status" value="1"/>
</dbReference>
<dbReference type="GO" id="GO:0000976">
    <property type="term" value="F:transcription cis-regulatory region binding"/>
    <property type="evidence" value="ECO:0007669"/>
    <property type="project" value="TreeGrafter"/>
</dbReference>
<feature type="domain" description="HTH araC/xylS-type" evidence="4">
    <location>
        <begin position="240"/>
        <end position="337"/>
    </location>
</feature>
<dbReference type="InterPro" id="IPR020449">
    <property type="entry name" value="Tscrpt_reg_AraC-type_HTH"/>
</dbReference>
<comment type="caution">
    <text evidence="5">The sequence shown here is derived from an EMBL/GenBank/DDBJ whole genome shotgun (WGS) entry which is preliminary data.</text>
</comment>
<keyword evidence="2" id="KW-0238">DNA-binding</keyword>
<organism evidence="5 6">
    <name type="scientific">Candidatus Accumulibacter vicinus</name>
    <dbReference type="NCBI Taxonomy" id="2954382"/>
    <lineage>
        <taxon>Bacteria</taxon>
        <taxon>Pseudomonadati</taxon>
        <taxon>Pseudomonadota</taxon>
        <taxon>Betaproteobacteria</taxon>
        <taxon>Candidatus Accumulibacter</taxon>
    </lineage>
</organism>
<dbReference type="SUPFAM" id="SSF46689">
    <property type="entry name" value="Homeodomain-like"/>
    <property type="match status" value="1"/>
</dbReference>
<dbReference type="GO" id="GO:0003700">
    <property type="term" value="F:DNA-binding transcription factor activity"/>
    <property type="evidence" value="ECO:0007669"/>
    <property type="project" value="InterPro"/>
</dbReference>
<reference evidence="5 6" key="1">
    <citation type="submission" date="2014-07" db="EMBL/GenBank/DDBJ databases">
        <title>Expanding our view of genomic diversity in Candidatus Accumulibacter clades.</title>
        <authorList>
            <person name="Skennerton C.T."/>
            <person name="Barr J.J."/>
            <person name="Slater F.R."/>
            <person name="Bond P.L."/>
            <person name="Tyson G.W."/>
        </authorList>
    </citation>
    <scope>NUCLEOTIDE SEQUENCE [LARGE SCALE GENOMIC DNA]</scope>
    <source>
        <strain evidence="6">SK-01</strain>
    </source>
</reference>
<dbReference type="PANTHER" id="PTHR47894">
    <property type="entry name" value="HTH-TYPE TRANSCRIPTIONAL REGULATOR GADX"/>
    <property type="match status" value="1"/>
</dbReference>
<dbReference type="AlphaFoldDB" id="A0A084Y365"/>
<dbReference type="InterPro" id="IPR018060">
    <property type="entry name" value="HTH_AraC"/>
</dbReference>
<evidence type="ECO:0000256" key="1">
    <source>
        <dbReference type="ARBA" id="ARBA00023015"/>
    </source>
</evidence>